<comment type="caution">
    <text evidence="2">The sequence shown here is derived from an EMBL/GenBank/DDBJ whole genome shotgun (WGS) entry which is preliminary data.</text>
</comment>
<dbReference type="EMBL" id="BEXD01000691">
    <property type="protein sequence ID" value="GBB89501.1"/>
    <property type="molecule type" value="Genomic_DNA"/>
</dbReference>
<sequence>MDMNPSKKITSTLLLSSQLPPYERKRPLTEEENPVQKKRKWKTNGAIESSQRDHIYFVDPLPLSDPLLSKIRDSDFTAIHSARASGIYTSA</sequence>
<proteinExistence type="predicted"/>
<feature type="region of interest" description="Disordered" evidence="1">
    <location>
        <begin position="1"/>
        <end position="46"/>
    </location>
</feature>
<protein>
    <submittedName>
        <fullName evidence="2">Uncharacterized protein</fullName>
    </submittedName>
</protein>
<keyword evidence="3" id="KW-1185">Reference proteome</keyword>
<evidence type="ECO:0000313" key="3">
    <source>
        <dbReference type="Proteomes" id="UP000247702"/>
    </source>
</evidence>
<dbReference type="Proteomes" id="UP000247702">
    <property type="component" value="Unassembled WGS sequence"/>
</dbReference>
<dbReference type="AlphaFoldDB" id="A0A2Z6QXT0"/>
<name>A0A2Z6QXT0_9GLOM</name>
<evidence type="ECO:0000313" key="2">
    <source>
        <dbReference type="EMBL" id="GBB89501.1"/>
    </source>
</evidence>
<accession>A0A2Z6QXT0</accession>
<gene>
    <name evidence="2" type="ORF">RclHR1_01620013</name>
</gene>
<reference evidence="2 3" key="1">
    <citation type="submission" date="2017-11" db="EMBL/GenBank/DDBJ databases">
        <title>The genome of Rhizophagus clarus HR1 reveals common genetic basis of auxotrophy among arbuscular mycorrhizal fungi.</title>
        <authorList>
            <person name="Kobayashi Y."/>
        </authorList>
    </citation>
    <scope>NUCLEOTIDE SEQUENCE [LARGE SCALE GENOMIC DNA]</scope>
    <source>
        <strain evidence="2 3">HR1</strain>
    </source>
</reference>
<evidence type="ECO:0000256" key="1">
    <source>
        <dbReference type="SAM" id="MobiDB-lite"/>
    </source>
</evidence>
<organism evidence="2 3">
    <name type="scientific">Rhizophagus clarus</name>
    <dbReference type="NCBI Taxonomy" id="94130"/>
    <lineage>
        <taxon>Eukaryota</taxon>
        <taxon>Fungi</taxon>
        <taxon>Fungi incertae sedis</taxon>
        <taxon>Mucoromycota</taxon>
        <taxon>Glomeromycotina</taxon>
        <taxon>Glomeromycetes</taxon>
        <taxon>Glomerales</taxon>
        <taxon>Glomeraceae</taxon>
        <taxon>Rhizophagus</taxon>
    </lineage>
</organism>